<reference evidence="4 5" key="1">
    <citation type="journal article" date="2019" name="New Phytol.">
        <title>Comparative genomics reveals unique wood-decay strategies and fruiting body development in the Schizophyllaceae.</title>
        <authorList>
            <person name="Almasi E."/>
            <person name="Sahu N."/>
            <person name="Krizsan K."/>
            <person name="Balint B."/>
            <person name="Kovacs G.M."/>
            <person name="Kiss B."/>
            <person name="Cseklye J."/>
            <person name="Drula E."/>
            <person name="Henrissat B."/>
            <person name="Nagy I."/>
            <person name="Chovatia M."/>
            <person name="Adam C."/>
            <person name="LaButti K."/>
            <person name="Lipzen A."/>
            <person name="Riley R."/>
            <person name="Grigoriev I.V."/>
            <person name="Nagy L.G."/>
        </authorList>
    </citation>
    <scope>NUCLEOTIDE SEQUENCE [LARGE SCALE GENOMIC DNA]</scope>
    <source>
        <strain evidence="4 5">NL-1724</strain>
    </source>
</reference>
<proteinExistence type="predicted"/>
<dbReference type="STRING" id="97359.A0A550CX56"/>
<dbReference type="InterPro" id="IPR050987">
    <property type="entry name" value="AtrR-like"/>
</dbReference>
<comment type="caution">
    <text evidence="4">The sequence shown here is derived from an EMBL/GenBank/DDBJ whole genome shotgun (WGS) entry which is preliminary data.</text>
</comment>
<dbReference type="SMART" id="SM00906">
    <property type="entry name" value="Fungal_trans"/>
    <property type="match status" value="1"/>
</dbReference>
<protein>
    <submittedName>
        <fullName evidence="4">Fungal-specific transcription factor domain-containing protein</fullName>
    </submittedName>
</protein>
<accession>A0A550CX56</accession>
<evidence type="ECO:0000313" key="5">
    <source>
        <dbReference type="Proteomes" id="UP000320762"/>
    </source>
</evidence>
<dbReference type="PANTHER" id="PTHR46910">
    <property type="entry name" value="TRANSCRIPTION FACTOR PDR1"/>
    <property type="match status" value="1"/>
</dbReference>
<feature type="compositionally biased region" description="Polar residues" evidence="2">
    <location>
        <begin position="590"/>
        <end position="602"/>
    </location>
</feature>
<dbReference type="OrthoDB" id="4456959at2759"/>
<organism evidence="4 5">
    <name type="scientific">Schizophyllum amplum</name>
    <dbReference type="NCBI Taxonomy" id="97359"/>
    <lineage>
        <taxon>Eukaryota</taxon>
        <taxon>Fungi</taxon>
        <taxon>Dikarya</taxon>
        <taxon>Basidiomycota</taxon>
        <taxon>Agaricomycotina</taxon>
        <taxon>Agaricomycetes</taxon>
        <taxon>Agaricomycetidae</taxon>
        <taxon>Agaricales</taxon>
        <taxon>Schizophyllaceae</taxon>
        <taxon>Schizophyllum</taxon>
    </lineage>
</organism>
<evidence type="ECO:0000256" key="1">
    <source>
        <dbReference type="ARBA" id="ARBA00023242"/>
    </source>
</evidence>
<dbReference type="PANTHER" id="PTHR46910:SF38">
    <property type="entry name" value="ZN(2)-C6 FUNGAL-TYPE DOMAIN-CONTAINING PROTEIN"/>
    <property type="match status" value="1"/>
</dbReference>
<dbReference type="GO" id="GO:0008270">
    <property type="term" value="F:zinc ion binding"/>
    <property type="evidence" value="ECO:0007669"/>
    <property type="project" value="InterPro"/>
</dbReference>
<evidence type="ECO:0000256" key="2">
    <source>
        <dbReference type="SAM" id="MobiDB-lite"/>
    </source>
</evidence>
<gene>
    <name evidence="4" type="ORF">BD626DRAFT_473866</name>
</gene>
<dbReference type="AlphaFoldDB" id="A0A550CX56"/>
<dbReference type="GO" id="GO:0003677">
    <property type="term" value="F:DNA binding"/>
    <property type="evidence" value="ECO:0007669"/>
    <property type="project" value="InterPro"/>
</dbReference>
<evidence type="ECO:0000259" key="3">
    <source>
        <dbReference type="SMART" id="SM00906"/>
    </source>
</evidence>
<dbReference type="Proteomes" id="UP000320762">
    <property type="component" value="Unassembled WGS sequence"/>
</dbReference>
<dbReference type="InterPro" id="IPR007219">
    <property type="entry name" value="XnlR_reg_dom"/>
</dbReference>
<feature type="domain" description="Xylanolytic transcriptional activator regulatory" evidence="3">
    <location>
        <begin position="276"/>
        <end position="347"/>
    </location>
</feature>
<keyword evidence="1" id="KW-0539">Nucleus</keyword>
<feature type="compositionally biased region" description="Low complexity" evidence="2">
    <location>
        <begin position="603"/>
        <end position="612"/>
    </location>
</feature>
<dbReference type="Pfam" id="PF04082">
    <property type="entry name" value="Fungal_trans"/>
    <property type="match status" value="1"/>
</dbReference>
<dbReference type="EMBL" id="VDMD01000001">
    <property type="protein sequence ID" value="TRM69375.1"/>
    <property type="molecule type" value="Genomic_DNA"/>
</dbReference>
<dbReference type="GO" id="GO:0006351">
    <property type="term" value="P:DNA-templated transcription"/>
    <property type="evidence" value="ECO:0007669"/>
    <property type="project" value="InterPro"/>
</dbReference>
<evidence type="ECO:0000313" key="4">
    <source>
        <dbReference type="EMBL" id="TRM69375.1"/>
    </source>
</evidence>
<dbReference type="Gene3D" id="4.10.240.10">
    <property type="entry name" value="Zn(2)-C6 fungal-type DNA-binding domain"/>
    <property type="match status" value="1"/>
</dbReference>
<name>A0A550CX56_9AGAR</name>
<dbReference type="CDD" id="cd12148">
    <property type="entry name" value="fungal_TF_MHR"/>
    <property type="match status" value="1"/>
</dbReference>
<sequence>MPNNQCTQCVSYGVACTHMEVIKNLGSAKTYVDALEQRIWKLEKIVQNYAPGIDLQKEIENTVLDDEEPATPLKPKRNDDDSPEAKLLSKFYKLKISPDDHRYFGRSSSVMLVKTMLDVKRRCNIPDDRIWDFKRPEFWTTRAWQVRPPDAPFLPLVFPEPDLMAKLVHLFFEKINLFFPLLHRPTFQRYIDQELYLKDRGFAHVLLLLCGCASRYTDDPRVFLQDVNDPHSAGWKWVSQVRVIRSTMIEKPTLFEIQGYFLSVLYNGASSAPQGVWTEVGLGIRMCMEVGAHRRRYDVPTVQSELWKRAFWVLVCLETNLCAFFGFQGSLQSESFDLDLPIACDDEYWDTGDPNTSFKQPPGRPSKIEYFNQYLKLMEIYTATFVSVYYTRKPRLVPVRPTDAQTMAMLNSELNAWLGNVPEHLRWDPERADPIFFDQSASLTACYHHLQIFVHKPFITPLESTITSLTFPSLAICTFAARSCSRVIEIQSKRSEIPLPHMQMSVFTAGLVLLLNIWTGRQSGLAPNAKDLEDVQICMDRLKVFERRFHGAGRKWDILHDLAFAADVEYPGQAAVDLSRKRRRDEDTPISATAQETLPSNDPSAASSTMAPSANTLDYGDAMYQRRGSAKHASGSESSALINDFVNGYINSQSFPTSGPTGVKSIRGASMAPPAAQSSSNAVSALLNAPDMTFSGPLTLNDELEMLLGDAAPNLHPQEDTFSAPSQSSPSDVYNGAFADVAAPGFATVADMYTPSGAVTQGIAPHANYSFDFNMASSGMSMWNVPIGLG</sequence>
<dbReference type="GO" id="GO:0000981">
    <property type="term" value="F:DNA-binding transcription factor activity, RNA polymerase II-specific"/>
    <property type="evidence" value="ECO:0007669"/>
    <property type="project" value="InterPro"/>
</dbReference>
<keyword evidence="5" id="KW-1185">Reference proteome</keyword>
<feature type="region of interest" description="Disordered" evidence="2">
    <location>
        <begin position="578"/>
        <end position="612"/>
    </location>
</feature>
<dbReference type="InterPro" id="IPR036864">
    <property type="entry name" value="Zn2-C6_fun-type_DNA-bd_sf"/>
</dbReference>